<keyword evidence="3" id="KW-1185">Reference proteome</keyword>
<comment type="caution">
    <text evidence="2">The sequence shown here is derived from an EMBL/GenBank/DDBJ whole genome shotgun (WGS) entry which is preliminary data.</text>
</comment>
<dbReference type="Gene3D" id="3.90.70.10">
    <property type="entry name" value="Cysteine proteinases"/>
    <property type="match status" value="1"/>
</dbReference>
<feature type="domain" description="Peptidase C39-like" evidence="1">
    <location>
        <begin position="66"/>
        <end position="226"/>
    </location>
</feature>
<dbReference type="EMBL" id="PGUY01000017">
    <property type="protein sequence ID" value="PLT30711.1"/>
    <property type="molecule type" value="Genomic_DNA"/>
</dbReference>
<dbReference type="PROSITE" id="PS51257">
    <property type="entry name" value="PROKAR_LIPOPROTEIN"/>
    <property type="match status" value="1"/>
</dbReference>
<evidence type="ECO:0000313" key="3">
    <source>
        <dbReference type="Proteomes" id="UP000234748"/>
    </source>
</evidence>
<dbReference type="InterPro" id="IPR039564">
    <property type="entry name" value="Peptidase_C39-like"/>
</dbReference>
<dbReference type="PANTHER" id="PTHR37806:SF1">
    <property type="entry name" value="PEPTIDASE C39-LIKE DOMAIN-CONTAINING PROTEIN"/>
    <property type="match status" value="1"/>
</dbReference>
<dbReference type="CDD" id="cd02549">
    <property type="entry name" value="Peptidase_C39A"/>
    <property type="match status" value="1"/>
</dbReference>
<name>A0A2N5M8L5_9BACI</name>
<dbReference type="Pfam" id="PF13529">
    <property type="entry name" value="Peptidase_C39_2"/>
    <property type="match status" value="1"/>
</dbReference>
<reference evidence="2 3" key="1">
    <citation type="submission" date="2017-11" db="EMBL/GenBank/DDBJ databases">
        <title>Comparitive Functional Genomics of Dry Heat Resistant strains isolated from the Viking Spacecraft.</title>
        <authorList>
            <person name="Seuylemezian A."/>
            <person name="Cooper K."/>
            <person name="Vaishampayan P."/>
        </authorList>
    </citation>
    <scope>NUCLEOTIDE SEQUENCE [LARGE SCALE GENOMIC DNA]</scope>
    <source>
        <strain evidence="2 3">V1-29</strain>
    </source>
</reference>
<evidence type="ECO:0000259" key="1">
    <source>
        <dbReference type="Pfam" id="PF13529"/>
    </source>
</evidence>
<protein>
    <recommendedName>
        <fullName evidence="1">Peptidase C39-like domain-containing protein</fullName>
    </recommendedName>
</protein>
<dbReference type="InterPro" id="IPR016997">
    <property type="entry name" value="UCP032442"/>
</dbReference>
<dbReference type="AlphaFoldDB" id="A0A2N5M8L5"/>
<organism evidence="2 3">
    <name type="scientific">Peribacillus deserti</name>
    <dbReference type="NCBI Taxonomy" id="673318"/>
    <lineage>
        <taxon>Bacteria</taxon>
        <taxon>Bacillati</taxon>
        <taxon>Bacillota</taxon>
        <taxon>Bacilli</taxon>
        <taxon>Bacillales</taxon>
        <taxon>Bacillaceae</taxon>
        <taxon>Peribacillus</taxon>
    </lineage>
</organism>
<dbReference type="Proteomes" id="UP000234748">
    <property type="component" value="Unassembled WGS sequence"/>
</dbReference>
<dbReference type="InterPro" id="IPR039563">
    <property type="entry name" value="Peptidase_C39_single_dom"/>
</dbReference>
<dbReference type="OrthoDB" id="1164310at2"/>
<dbReference type="PANTHER" id="PTHR37806">
    <property type="entry name" value="LMO0724 PROTEIN"/>
    <property type="match status" value="1"/>
</dbReference>
<evidence type="ECO:0000313" key="2">
    <source>
        <dbReference type="EMBL" id="PLT30711.1"/>
    </source>
</evidence>
<sequence length="254" mass="27809">MNIKMITALLACFIISGCSNLPEQFSGDKIDAGSQEKPGLKKEINKVPAPVKKAIQKEKVPASKMLDVPLFNQMDAPRLYNGCEVTSLAMLMNFRGIHVSKNDLAGAIKRVPLTFDNGQKGNPNAGFVGNMEDGPGLGVYHGPITDLARKYAGNKVKDLTGKPFEELLKEVGSGSPVWIITTANFAPVSDFIEWNTPQGVIQVTYKEHSVVITGYDQQNIYVNDPYGHKNRKLPKESFIKAWEQMGKQGVTITG</sequence>
<dbReference type="PIRSF" id="PIRSF032442">
    <property type="entry name" value="UCP032442"/>
    <property type="match status" value="1"/>
</dbReference>
<accession>A0A2N5M8L5</accession>
<proteinExistence type="predicted"/>
<gene>
    <name evidence="2" type="ORF">CUU66_06025</name>
</gene>